<evidence type="ECO:0000313" key="2">
    <source>
        <dbReference type="EMBL" id="STF40564.1"/>
    </source>
</evidence>
<gene>
    <name evidence="2" type="primary">yfcS_3</name>
    <name evidence="2" type="ORF">NCTC7928_01122</name>
</gene>
<sequence>MSYKLSCPMLVSTALAALLTTASLTAHASVTPDRTRLVFNESDKSISVTFA</sequence>
<organism evidence="2 3">
    <name type="scientific">Escherichia coli</name>
    <dbReference type="NCBI Taxonomy" id="562"/>
    <lineage>
        <taxon>Bacteria</taxon>
        <taxon>Pseudomonadati</taxon>
        <taxon>Pseudomonadota</taxon>
        <taxon>Gammaproteobacteria</taxon>
        <taxon>Enterobacterales</taxon>
        <taxon>Enterobacteriaceae</taxon>
        <taxon>Escherichia</taxon>
    </lineage>
</organism>
<feature type="chain" id="PRO_5016944967" evidence="1">
    <location>
        <begin position="29"/>
        <end position="51"/>
    </location>
</feature>
<protein>
    <submittedName>
        <fullName evidence="2">Periplasmic pilus exported chaperone</fullName>
    </submittedName>
</protein>
<proteinExistence type="predicted"/>
<accession>A0A376L9Y0</accession>
<evidence type="ECO:0000313" key="3">
    <source>
        <dbReference type="Proteomes" id="UP000254877"/>
    </source>
</evidence>
<evidence type="ECO:0000256" key="1">
    <source>
        <dbReference type="SAM" id="SignalP"/>
    </source>
</evidence>
<dbReference type="Proteomes" id="UP000254877">
    <property type="component" value="Unassembled WGS sequence"/>
</dbReference>
<dbReference type="AlphaFoldDB" id="A0A376L9Y0"/>
<feature type="signal peptide" evidence="1">
    <location>
        <begin position="1"/>
        <end position="28"/>
    </location>
</feature>
<name>A0A376L9Y0_ECOLX</name>
<dbReference type="EMBL" id="UGAB01000002">
    <property type="protein sequence ID" value="STF40564.1"/>
    <property type="molecule type" value="Genomic_DNA"/>
</dbReference>
<reference evidence="2 3" key="1">
    <citation type="submission" date="2018-06" db="EMBL/GenBank/DDBJ databases">
        <authorList>
            <consortium name="Pathogen Informatics"/>
            <person name="Doyle S."/>
        </authorList>
    </citation>
    <scope>NUCLEOTIDE SEQUENCE [LARGE SCALE GENOMIC DNA]</scope>
    <source>
        <strain evidence="2 3">NCTC7928</strain>
    </source>
</reference>
<keyword evidence="1" id="KW-0732">Signal</keyword>